<accession>A0A4Y7KQF7</accession>
<evidence type="ECO:0000313" key="2">
    <source>
        <dbReference type="Proteomes" id="UP000316621"/>
    </source>
</evidence>
<keyword evidence="2" id="KW-1185">Reference proteome</keyword>
<protein>
    <submittedName>
        <fullName evidence="1">Uncharacterized protein</fullName>
    </submittedName>
</protein>
<organism evidence="1 2">
    <name type="scientific">Papaver somniferum</name>
    <name type="common">Opium poppy</name>
    <dbReference type="NCBI Taxonomy" id="3469"/>
    <lineage>
        <taxon>Eukaryota</taxon>
        <taxon>Viridiplantae</taxon>
        <taxon>Streptophyta</taxon>
        <taxon>Embryophyta</taxon>
        <taxon>Tracheophyta</taxon>
        <taxon>Spermatophyta</taxon>
        <taxon>Magnoliopsida</taxon>
        <taxon>Ranunculales</taxon>
        <taxon>Papaveraceae</taxon>
        <taxon>Papaveroideae</taxon>
        <taxon>Papaver</taxon>
    </lineage>
</organism>
<name>A0A4Y7KQF7_PAPSO</name>
<dbReference type="Gramene" id="RZC74125">
    <property type="protein sequence ID" value="RZC74125"/>
    <property type="gene ID" value="C5167_049601"/>
</dbReference>
<sequence length="130" mass="14877">MPIDDIDLLLLIHEVSFSSFKLYRILQMEIPSSLPEEASKRLQGALRVRSPAARGTRSIEVAFEVSAHGILNVRADTMHMDSRRCDGGVLKQLKRFQFLNMSPWSEMVLDVRENRIKVGHAVLRIWSSCR</sequence>
<proteinExistence type="predicted"/>
<dbReference type="EMBL" id="CM010722">
    <property type="protein sequence ID" value="RZC74125.1"/>
    <property type="molecule type" value="Genomic_DNA"/>
</dbReference>
<reference evidence="1 2" key="1">
    <citation type="journal article" date="2018" name="Science">
        <title>The opium poppy genome and morphinan production.</title>
        <authorList>
            <person name="Guo L."/>
            <person name="Winzer T."/>
            <person name="Yang X."/>
            <person name="Li Y."/>
            <person name="Ning Z."/>
            <person name="He Z."/>
            <person name="Teodor R."/>
            <person name="Lu Y."/>
            <person name="Bowser T.A."/>
            <person name="Graham I.A."/>
            <person name="Ye K."/>
        </authorList>
    </citation>
    <scope>NUCLEOTIDE SEQUENCE [LARGE SCALE GENOMIC DNA]</scope>
    <source>
        <strain evidence="2">cv. HN1</strain>
        <tissue evidence="1">Leaves</tissue>
    </source>
</reference>
<gene>
    <name evidence="1" type="ORF">C5167_049601</name>
</gene>
<evidence type="ECO:0000313" key="1">
    <source>
        <dbReference type="EMBL" id="RZC74125.1"/>
    </source>
</evidence>
<dbReference type="Proteomes" id="UP000316621">
    <property type="component" value="Chromosome 8"/>
</dbReference>
<dbReference type="AlphaFoldDB" id="A0A4Y7KQF7"/>